<comment type="caution">
    <text evidence="1">The sequence shown here is derived from an EMBL/GenBank/DDBJ whole genome shotgun (WGS) entry which is preliminary data.</text>
</comment>
<accession>A0A8J4U356</accession>
<dbReference type="Proteomes" id="UP000727407">
    <property type="component" value="Unassembled WGS sequence"/>
</dbReference>
<dbReference type="AlphaFoldDB" id="A0A8J4U356"/>
<protein>
    <submittedName>
        <fullName evidence="1">Anthracycline acyl carrier protein DpsG</fullName>
    </submittedName>
</protein>
<evidence type="ECO:0000313" key="2">
    <source>
        <dbReference type="Proteomes" id="UP000727407"/>
    </source>
</evidence>
<name>A0A8J4U356_CLAMG</name>
<proteinExistence type="predicted"/>
<evidence type="ECO:0000313" key="1">
    <source>
        <dbReference type="EMBL" id="KAF5904915.1"/>
    </source>
</evidence>
<keyword evidence="2" id="KW-1185">Reference proteome</keyword>
<reference evidence="1" key="1">
    <citation type="submission" date="2020-07" db="EMBL/GenBank/DDBJ databases">
        <title>Clarias magur genome sequencing, assembly and annotation.</title>
        <authorList>
            <person name="Kushwaha B."/>
            <person name="Kumar R."/>
            <person name="Das P."/>
            <person name="Joshi C.G."/>
            <person name="Kumar D."/>
            <person name="Nagpure N.S."/>
            <person name="Pandey M."/>
            <person name="Agarwal S."/>
            <person name="Srivastava S."/>
            <person name="Singh M."/>
            <person name="Sahoo L."/>
            <person name="Jayasankar P."/>
            <person name="Meher P.K."/>
            <person name="Koringa P.G."/>
            <person name="Iquebal M.A."/>
            <person name="Das S.P."/>
            <person name="Bit A."/>
            <person name="Patnaik S."/>
            <person name="Patel N."/>
            <person name="Shah T.M."/>
            <person name="Hinsu A."/>
            <person name="Jena J.K."/>
        </authorList>
    </citation>
    <scope>NUCLEOTIDE SEQUENCE</scope>
    <source>
        <strain evidence="1">CIFAMagur01</strain>
        <tissue evidence="1">Testis</tissue>
    </source>
</reference>
<organism evidence="1 2">
    <name type="scientific">Clarias magur</name>
    <name type="common">Asian catfish</name>
    <name type="synonym">Macropteronotus magur</name>
    <dbReference type="NCBI Taxonomy" id="1594786"/>
    <lineage>
        <taxon>Eukaryota</taxon>
        <taxon>Metazoa</taxon>
        <taxon>Chordata</taxon>
        <taxon>Craniata</taxon>
        <taxon>Vertebrata</taxon>
        <taxon>Euteleostomi</taxon>
        <taxon>Actinopterygii</taxon>
        <taxon>Neopterygii</taxon>
        <taxon>Teleostei</taxon>
        <taxon>Ostariophysi</taxon>
        <taxon>Siluriformes</taxon>
        <taxon>Clariidae</taxon>
        <taxon>Clarias</taxon>
    </lineage>
</organism>
<sequence>MRAENIKTRKLSANSLERSEGVRMPQLCLSQSQTPHLLTVEGDIQPRADQPAESGLGQRSLRGYSDIVGGDCGLIDYFIIVGGDYGLIGYSEIRGLFWS</sequence>
<dbReference type="EMBL" id="QNUK01000051">
    <property type="protein sequence ID" value="KAF5904915.1"/>
    <property type="molecule type" value="Genomic_DNA"/>
</dbReference>
<gene>
    <name evidence="1" type="primary">dpsG</name>
    <name evidence="1" type="ORF">DAT39_005355</name>
</gene>